<dbReference type="Proteomes" id="UP000324748">
    <property type="component" value="Unassembled WGS sequence"/>
</dbReference>
<organism evidence="4 5">
    <name type="scientific">Puccinia graminis f. sp. tritici</name>
    <dbReference type="NCBI Taxonomy" id="56615"/>
    <lineage>
        <taxon>Eukaryota</taxon>
        <taxon>Fungi</taxon>
        <taxon>Dikarya</taxon>
        <taxon>Basidiomycota</taxon>
        <taxon>Pucciniomycotina</taxon>
        <taxon>Pucciniomycetes</taxon>
        <taxon>Pucciniales</taxon>
        <taxon>Pucciniaceae</taxon>
        <taxon>Puccinia</taxon>
    </lineage>
</organism>
<accession>A0A5B0MKX7</accession>
<evidence type="ECO:0000313" key="5">
    <source>
        <dbReference type="Proteomes" id="UP000324748"/>
    </source>
</evidence>
<keyword evidence="5" id="KW-1185">Reference proteome</keyword>
<name>A0A5B0MKX7_PUCGR</name>
<feature type="region of interest" description="Disordered" evidence="1">
    <location>
        <begin position="1"/>
        <end position="91"/>
    </location>
</feature>
<keyword evidence="2" id="KW-1133">Transmembrane helix</keyword>
<dbReference type="PANTHER" id="PTHR37846">
    <property type="entry name" value="YALI0B21296P"/>
    <property type="match status" value="1"/>
</dbReference>
<evidence type="ECO:0000259" key="3">
    <source>
        <dbReference type="Pfam" id="PF24841"/>
    </source>
</evidence>
<feature type="transmembrane region" description="Helical" evidence="2">
    <location>
        <begin position="257"/>
        <end position="283"/>
    </location>
</feature>
<proteinExistence type="predicted"/>
<comment type="caution">
    <text evidence="4">The sequence shown here is derived from an EMBL/GenBank/DDBJ whole genome shotgun (WGS) entry which is preliminary data.</text>
</comment>
<dbReference type="Pfam" id="PF24841">
    <property type="entry name" value="DUF7719"/>
    <property type="match status" value="1"/>
</dbReference>
<dbReference type="PANTHER" id="PTHR37846:SF1">
    <property type="entry name" value="DEACETYLASE-LIKE PROTEIN"/>
    <property type="match status" value="1"/>
</dbReference>
<dbReference type="EMBL" id="VSWC01000145">
    <property type="protein sequence ID" value="KAA1076933.1"/>
    <property type="molecule type" value="Genomic_DNA"/>
</dbReference>
<dbReference type="AlphaFoldDB" id="A0A5B0MKX7"/>
<feature type="transmembrane region" description="Helical" evidence="2">
    <location>
        <begin position="218"/>
        <end position="237"/>
    </location>
</feature>
<feature type="compositionally biased region" description="Acidic residues" evidence="1">
    <location>
        <begin position="122"/>
        <end position="132"/>
    </location>
</feature>
<feature type="compositionally biased region" description="Basic and acidic residues" evidence="1">
    <location>
        <begin position="63"/>
        <end position="83"/>
    </location>
</feature>
<keyword evidence="2" id="KW-0812">Transmembrane</keyword>
<feature type="transmembrane region" description="Helical" evidence="2">
    <location>
        <begin position="163"/>
        <end position="182"/>
    </location>
</feature>
<reference evidence="4 5" key="1">
    <citation type="submission" date="2019-05" db="EMBL/GenBank/DDBJ databases">
        <title>Emergence of the Ug99 lineage of the wheat stem rust pathogen through somatic hybridization.</title>
        <authorList>
            <person name="Li F."/>
            <person name="Upadhyaya N.M."/>
            <person name="Sperschneider J."/>
            <person name="Matny O."/>
            <person name="Nguyen-Phuc H."/>
            <person name="Mago R."/>
            <person name="Raley C."/>
            <person name="Miller M.E."/>
            <person name="Silverstein K.A.T."/>
            <person name="Henningsen E."/>
            <person name="Hirsch C.D."/>
            <person name="Visser B."/>
            <person name="Pretorius Z.A."/>
            <person name="Steffenson B.J."/>
            <person name="Schwessinger B."/>
            <person name="Dodds P.N."/>
            <person name="Figueroa M."/>
        </authorList>
    </citation>
    <scope>NUCLEOTIDE SEQUENCE [LARGE SCALE GENOMIC DNA]</scope>
    <source>
        <strain evidence="4">21-0</strain>
    </source>
</reference>
<feature type="domain" description="DUF7719" evidence="3">
    <location>
        <begin position="221"/>
        <end position="287"/>
    </location>
</feature>
<gene>
    <name evidence="4" type="ORF">PGT21_024469</name>
</gene>
<evidence type="ECO:0000256" key="2">
    <source>
        <dbReference type="SAM" id="Phobius"/>
    </source>
</evidence>
<dbReference type="OrthoDB" id="5597489at2759"/>
<keyword evidence="2" id="KW-0472">Membrane</keyword>
<evidence type="ECO:0000256" key="1">
    <source>
        <dbReference type="SAM" id="MobiDB-lite"/>
    </source>
</evidence>
<protein>
    <recommendedName>
        <fullName evidence="3">DUF7719 domain-containing protein</fullName>
    </recommendedName>
</protein>
<evidence type="ECO:0000313" key="4">
    <source>
        <dbReference type="EMBL" id="KAA1076933.1"/>
    </source>
</evidence>
<feature type="region of interest" description="Disordered" evidence="1">
    <location>
        <begin position="106"/>
        <end position="148"/>
    </location>
</feature>
<dbReference type="InterPro" id="IPR056136">
    <property type="entry name" value="DUF7719"/>
</dbReference>
<sequence length="290" mass="32797">MRTTTTQDWPTGRMTTRKAGVAPASGARARSRVQTTRATEEDTGGGSDGPSPMELSTEAQMEIIKHTGILDRIPRRRPEEPQRRAAKPAPLVQFSTLELDSFAKSLKTPTINNPHPSHAHDEEELQDDEDDQETVRNPSRDRPSINDQQDSLPLWVDRAFDTFLWSIPFMTVFVCLDVAIHAQYGQPVTIRSELGRMANVYPSALFLIHYSLHYHEQVLANLLLFGLSTVGGSYMVYIMNRLSYLLVMRRVPPLGALWIYAVVRMHLSHAVLSLILVALWAWIMNLSFYV</sequence>